<accession>A0A8H5D800</accession>
<gene>
    <name evidence="1" type="ORF">D9756_005474</name>
</gene>
<sequence>MSTSSKANGKAKAGPSDKYLFPTSSPYGFGLPTAKSCQESLPVSAREWSEWSHLENVTGARTRLIADEWEGASSKWTVRTSCE</sequence>
<keyword evidence="2" id="KW-1185">Reference proteome</keyword>
<dbReference type="EMBL" id="JAACJO010000008">
    <property type="protein sequence ID" value="KAF5355185.1"/>
    <property type="molecule type" value="Genomic_DNA"/>
</dbReference>
<name>A0A8H5D800_9AGAR</name>
<protein>
    <submittedName>
        <fullName evidence="1">Uncharacterized protein</fullName>
    </submittedName>
</protein>
<reference evidence="1 2" key="1">
    <citation type="journal article" date="2020" name="ISME J.">
        <title>Uncovering the hidden diversity of litter-decomposition mechanisms in mushroom-forming fungi.</title>
        <authorList>
            <person name="Floudas D."/>
            <person name="Bentzer J."/>
            <person name="Ahren D."/>
            <person name="Johansson T."/>
            <person name="Persson P."/>
            <person name="Tunlid A."/>
        </authorList>
    </citation>
    <scope>NUCLEOTIDE SEQUENCE [LARGE SCALE GENOMIC DNA]</scope>
    <source>
        <strain evidence="1 2">CBS 146.42</strain>
    </source>
</reference>
<proteinExistence type="predicted"/>
<evidence type="ECO:0000313" key="2">
    <source>
        <dbReference type="Proteomes" id="UP000559027"/>
    </source>
</evidence>
<organism evidence="1 2">
    <name type="scientific">Leucocoprinus leucothites</name>
    <dbReference type="NCBI Taxonomy" id="201217"/>
    <lineage>
        <taxon>Eukaryota</taxon>
        <taxon>Fungi</taxon>
        <taxon>Dikarya</taxon>
        <taxon>Basidiomycota</taxon>
        <taxon>Agaricomycotina</taxon>
        <taxon>Agaricomycetes</taxon>
        <taxon>Agaricomycetidae</taxon>
        <taxon>Agaricales</taxon>
        <taxon>Agaricineae</taxon>
        <taxon>Agaricaceae</taxon>
        <taxon>Leucocoprinus</taxon>
    </lineage>
</organism>
<dbReference type="AlphaFoldDB" id="A0A8H5D800"/>
<dbReference type="OrthoDB" id="10412390at2759"/>
<evidence type="ECO:0000313" key="1">
    <source>
        <dbReference type="EMBL" id="KAF5355185.1"/>
    </source>
</evidence>
<dbReference type="Proteomes" id="UP000559027">
    <property type="component" value="Unassembled WGS sequence"/>
</dbReference>
<comment type="caution">
    <text evidence="1">The sequence shown here is derived from an EMBL/GenBank/DDBJ whole genome shotgun (WGS) entry which is preliminary data.</text>
</comment>